<comment type="function">
    <text evidence="13 15">Part of a heterotetrameric complex that catalyzes the two-step biosynthesis of anthranilate, an intermediate in the biosynthesis of L-tryptophan. In the first step, the glutamine-binding beta subunit (TrpG) of anthranilate synthase (AS) provides the glutamine amidotransferase activity which generates ammonia as a substrate that, along with chorismate, is used in the second step, catalyzed by the large alpha subunit of AS (TrpE) to produce anthranilate. In the absence of TrpG, TrpE can synthesize anthranilate directly from chorismate and high concentrations of ammonia.</text>
</comment>
<evidence type="ECO:0000256" key="10">
    <source>
        <dbReference type="ARBA" id="ARBA00022842"/>
    </source>
</evidence>
<keyword evidence="12 15" id="KW-0456">Lyase</keyword>
<dbReference type="Pfam" id="PF04715">
    <property type="entry name" value="Anth_synt_I_N"/>
    <property type="match status" value="1"/>
</dbReference>
<dbReference type="AlphaFoldDB" id="A0A2M8PB09"/>
<evidence type="ECO:0000256" key="4">
    <source>
        <dbReference type="ARBA" id="ARBA00011575"/>
    </source>
</evidence>
<dbReference type="Gene3D" id="3.60.120.10">
    <property type="entry name" value="Anthranilate synthase"/>
    <property type="match status" value="1"/>
</dbReference>
<comment type="similarity">
    <text evidence="3 15">Belongs to the anthranilate synthase component I family.</text>
</comment>
<dbReference type="Pfam" id="PF00425">
    <property type="entry name" value="Chorismate_bind"/>
    <property type="match status" value="1"/>
</dbReference>
<dbReference type="NCBIfam" id="TIGR00564">
    <property type="entry name" value="trpE_most"/>
    <property type="match status" value="1"/>
</dbReference>
<evidence type="ECO:0000259" key="16">
    <source>
        <dbReference type="Pfam" id="PF00425"/>
    </source>
</evidence>
<dbReference type="GO" id="GO:0004049">
    <property type="term" value="F:anthranilate synthase activity"/>
    <property type="evidence" value="ECO:0007669"/>
    <property type="project" value="UniProtKB-EC"/>
</dbReference>
<evidence type="ECO:0000256" key="3">
    <source>
        <dbReference type="ARBA" id="ARBA00009562"/>
    </source>
</evidence>
<dbReference type="InterPro" id="IPR019999">
    <property type="entry name" value="Anth_synth_I-like"/>
</dbReference>
<keyword evidence="8 15" id="KW-0479">Metal-binding</keyword>
<evidence type="ECO:0000256" key="9">
    <source>
        <dbReference type="ARBA" id="ARBA00022822"/>
    </source>
</evidence>
<organism evidence="18 19">
    <name type="scientific">Candidatus Thermofonsia Clade 1 bacterium</name>
    <dbReference type="NCBI Taxonomy" id="2364210"/>
    <lineage>
        <taxon>Bacteria</taxon>
        <taxon>Bacillati</taxon>
        <taxon>Chloroflexota</taxon>
        <taxon>Candidatus Thermofontia</taxon>
        <taxon>Candidatus Thermofonsia Clade 1</taxon>
    </lineage>
</organism>
<dbReference type="InterPro" id="IPR005256">
    <property type="entry name" value="Anth_synth_I_PabB"/>
</dbReference>
<dbReference type="Proteomes" id="UP000229681">
    <property type="component" value="Unassembled WGS sequence"/>
</dbReference>
<evidence type="ECO:0000256" key="5">
    <source>
        <dbReference type="ARBA" id="ARBA00012266"/>
    </source>
</evidence>
<dbReference type="InterPro" id="IPR005801">
    <property type="entry name" value="ADC_synthase"/>
</dbReference>
<evidence type="ECO:0000256" key="2">
    <source>
        <dbReference type="ARBA" id="ARBA00004873"/>
    </source>
</evidence>
<evidence type="ECO:0000256" key="15">
    <source>
        <dbReference type="RuleBase" id="RU364045"/>
    </source>
</evidence>
<dbReference type="PRINTS" id="PR00095">
    <property type="entry name" value="ANTSNTHASEI"/>
</dbReference>
<dbReference type="InterPro" id="IPR015890">
    <property type="entry name" value="Chorismate_C"/>
</dbReference>
<feature type="non-terminal residue" evidence="18">
    <location>
        <position position="501"/>
    </location>
</feature>
<evidence type="ECO:0000256" key="1">
    <source>
        <dbReference type="ARBA" id="ARBA00001946"/>
    </source>
</evidence>
<dbReference type="EMBL" id="PGTM01000292">
    <property type="protein sequence ID" value="PJF34712.1"/>
    <property type="molecule type" value="Genomic_DNA"/>
</dbReference>
<gene>
    <name evidence="15 18" type="primary">trpE</name>
    <name evidence="18" type="ORF">CUN49_14255</name>
</gene>
<evidence type="ECO:0000313" key="19">
    <source>
        <dbReference type="Proteomes" id="UP000229681"/>
    </source>
</evidence>
<dbReference type="UniPathway" id="UPA00035">
    <property type="reaction ID" value="UER00040"/>
</dbReference>
<comment type="pathway">
    <text evidence="2 15">Amino-acid biosynthesis; L-tryptophan biosynthesis; L-tryptophan from chorismate: step 1/5.</text>
</comment>
<reference evidence="18 19" key="1">
    <citation type="submission" date="2017-11" db="EMBL/GenBank/DDBJ databases">
        <title>Evolution of Phototrophy in the Chloroflexi Phylum Driven by Horizontal Gene Transfer.</title>
        <authorList>
            <person name="Ward L.M."/>
            <person name="Hemp J."/>
            <person name="Shih P.M."/>
            <person name="Mcglynn S.E."/>
            <person name="Fischer W."/>
        </authorList>
    </citation>
    <scope>NUCLEOTIDE SEQUENCE [LARGE SCALE GENOMIC DNA]</scope>
    <source>
        <strain evidence="18">JP3_13</strain>
    </source>
</reference>
<evidence type="ECO:0000256" key="12">
    <source>
        <dbReference type="ARBA" id="ARBA00023239"/>
    </source>
</evidence>
<evidence type="ECO:0000256" key="6">
    <source>
        <dbReference type="ARBA" id="ARBA00020653"/>
    </source>
</evidence>
<protein>
    <recommendedName>
        <fullName evidence="6 15">Anthranilate synthase component 1</fullName>
        <ecNumber evidence="5 15">4.1.3.27</ecNumber>
    </recommendedName>
</protein>
<sequence length="501" mass="55539">MTASPIAFRTAPQRLYSLTFEEVRDLFGQGDLVPIYRALPADLETPVSVYLKLAQPDEPSFLLESVEGGEQVARYSFLGVNPSAVITAHGRELIERRAQRTMRRTLSADQDPLDAIKAAVGSAKPVILPSLPRFVGGAVGFLSYDIVRHFERLPATAIDELKLPDLGMMLVDTLVIFDHVKHQVLVFANAHNSGDPRAAYDEAISRIEAIVARLRQPLPTLPTPTPPAEIPPLMANFTQAEYEERVLRAKEYIAAGDAFQIVPSQRFTRETDAHPFSIYRALRMLNPSPYMFFLRFPSEDLHVIGASPEMLVRFDAPTRTATIRPIAGTAPRDLDHAVDQANAERLLNDPKERAEHVMLVDLARNDLGRVCDYGTVRVPQMMFIERFSHVMHITSHVEGRLRADLDAYALFRAAFPAGTLTGAPKIRAMEIIEELEGTRRGIYGGAIGYFSYDGSMDACIAIRTLVMRGKRVYLQAGGGVVADSEPAKEYQETINKARAVA</sequence>
<accession>A0A2M8PB09</accession>
<feature type="domain" description="Chorismate-utilising enzyme C-terminal" evidence="16">
    <location>
        <begin position="239"/>
        <end position="496"/>
    </location>
</feature>
<dbReference type="EC" id="4.1.3.27" evidence="5 15"/>
<comment type="subunit">
    <text evidence="4 15">Heterotetramer consisting of two non-identical subunits: a beta subunit (TrpG) and a large alpha subunit (TrpE).</text>
</comment>
<evidence type="ECO:0000256" key="7">
    <source>
        <dbReference type="ARBA" id="ARBA00022605"/>
    </source>
</evidence>
<dbReference type="PANTHER" id="PTHR11236">
    <property type="entry name" value="AMINOBENZOATE/ANTHRANILATE SYNTHASE"/>
    <property type="match status" value="1"/>
</dbReference>
<evidence type="ECO:0000256" key="11">
    <source>
        <dbReference type="ARBA" id="ARBA00023141"/>
    </source>
</evidence>
<keyword evidence="9 15" id="KW-0822">Tryptophan biosynthesis</keyword>
<evidence type="ECO:0000256" key="14">
    <source>
        <dbReference type="ARBA" id="ARBA00047683"/>
    </source>
</evidence>
<evidence type="ECO:0000259" key="17">
    <source>
        <dbReference type="Pfam" id="PF04715"/>
    </source>
</evidence>
<comment type="cofactor">
    <cofactor evidence="1 15">
        <name>Mg(2+)</name>
        <dbReference type="ChEBI" id="CHEBI:18420"/>
    </cofactor>
</comment>
<name>A0A2M8PB09_9CHLR</name>
<dbReference type="GO" id="GO:0000162">
    <property type="term" value="P:L-tryptophan biosynthetic process"/>
    <property type="evidence" value="ECO:0007669"/>
    <property type="project" value="UniProtKB-UniPathway"/>
</dbReference>
<feature type="domain" description="Anthranilate synthase component I N-terminal" evidence="17">
    <location>
        <begin position="42"/>
        <end position="185"/>
    </location>
</feature>
<dbReference type="SUPFAM" id="SSF56322">
    <property type="entry name" value="ADC synthase"/>
    <property type="match status" value="1"/>
</dbReference>
<dbReference type="GO" id="GO:0046872">
    <property type="term" value="F:metal ion binding"/>
    <property type="evidence" value="ECO:0007669"/>
    <property type="project" value="UniProtKB-KW"/>
</dbReference>
<evidence type="ECO:0000256" key="8">
    <source>
        <dbReference type="ARBA" id="ARBA00022723"/>
    </source>
</evidence>
<keyword evidence="11 15" id="KW-0057">Aromatic amino acid biosynthesis</keyword>
<keyword evidence="7 15" id="KW-0028">Amino-acid biosynthesis</keyword>
<comment type="catalytic activity">
    <reaction evidence="14 15">
        <text>chorismate + L-glutamine = anthranilate + pyruvate + L-glutamate + H(+)</text>
        <dbReference type="Rhea" id="RHEA:21732"/>
        <dbReference type="ChEBI" id="CHEBI:15361"/>
        <dbReference type="ChEBI" id="CHEBI:15378"/>
        <dbReference type="ChEBI" id="CHEBI:16567"/>
        <dbReference type="ChEBI" id="CHEBI:29748"/>
        <dbReference type="ChEBI" id="CHEBI:29985"/>
        <dbReference type="ChEBI" id="CHEBI:58359"/>
        <dbReference type="EC" id="4.1.3.27"/>
    </reaction>
</comment>
<comment type="caution">
    <text evidence="18">The sequence shown here is derived from an EMBL/GenBank/DDBJ whole genome shotgun (WGS) entry which is preliminary data.</text>
</comment>
<proteinExistence type="inferred from homology"/>
<dbReference type="InterPro" id="IPR006805">
    <property type="entry name" value="Anth_synth_I_N"/>
</dbReference>
<evidence type="ECO:0000256" key="13">
    <source>
        <dbReference type="ARBA" id="ARBA00025634"/>
    </source>
</evidence>
<keyword evidence="10 15" id="KW-0460">Magnesium</keyword>
<evidence type="ECO:0000313" key="18">
    <source>
        <dbReference type="EMBL" id="PJF34712.1"/>
    </source>
</evidence>
<dbReference type="PANTHER" id="PTHR11236:SF48">
    <property type="entry name" value="ISOCHORISMATE SYNTHASE MENF"/>
    <property type="match status" value="1"/>
</dbReference>